<dbReference type="RefSeq" id="WP_146059457.1">
    <property type="nucleotide sequence ID" value="NZ_FNVS01000007.1"/>
</dbReference>
<gene>
    <name evidence="2" type="ORF">SAMN05444001_10792</name>
</gene>
<feature type="signal peptide" evidence="1">
    <location>
        <begin position="1"/>
        <end position="19"/>
    </location>
</feature>
<accession>A0A8G2F2L2</accession>
<comment type="caution">
    <text evidence="2">The sequence shown here is derived from an EMBL/GenBank/DDBJ whole genome shotgun (WGS) entry which is preliminary data.</text>
</comment>
<name>A0A8G2F2L2_9BACT</name>
<evidence type="ECO:0000313" key="2">
    <source>
        <dbReference type="EMBL" id="SEF80681.1"/>
    </source>
</evidence>
<dbReference type="Proteomes" id="UP000236725">
    <property type="component" value="Unassembled WGS sequence"/>
</dbReference>
<proteinExistence type="predicted"/>
<sequence>MKSHYLKLAFLLIVSIFTAACSENDEPEIYPIRFGQTDYTIRVGVGSSISFVDGGGVYELTASNPDVLGKYYIDDDTQTLIVIPTAKGESNLTITDVKTNTPVTLKFTVEDFYLSFMVTEISGDNTNPYLNERNEIRFIRDEENTKQIKIMYQDNLTYEMKCIATGYFDIERSTTNIFTLNMTLHSHHGEEFEGFSYTLGGDGEYLSMFDKYFEYGWDNSIASRGLPMKRITMIMTDSFNNCKISCVLQPF</sequence>
<dbReference type="AlphaFoldDB" id="A0A8G2F2L2"/>
<protein>
    <recommendedName>
        <fullName evidence="4">DUF4843 domain-containing protein</fullName>
    </recommendedName>
</protein>
<keyword evidence="3" id="KW-1185">Reference proteome</keyword>
<evidence type="ECO:0000256" key="1">
    <source>
        <dbReference type="SAM" id="SignalP"/>
    </source>
</evidence>
<dbReference type="EMBL" id="FNVS01000007">
    <property type="protein sequence ID" value="SEF80681.1"/>
    <property type="molecule type" value="Genomic_DNA"/>
</dbReference>
<organism evidence="2 3">
    <name type="scientific">Parabacteroides chinchillae</name>
    <dbReference type="NCBI Taxonomy" id="871327"/>
    <lineage>
        <taxon>Bacteria</taxon>
        <taxon>Pseudomonadati</taxon>
        <taxon>Bacteroidota</taxon>
        <taxon>Bacteroidia</taxon>
        <taxon>Bacteroidales</taxon>
        <taxon>Tannerellaceae</taxon>
        <taxon>Parabacteroides</taxon>
    </lineage>
</organism>
<keyword evidence="1" id="KW-0732">Signal</keyword>
<reference evidence="2 3" key="1">
    <citation type="submission" date="2016-10" db="EMBL/GenBank/DDBJ databases">
        <authorList>
            <person name="Varghese N."/>
            <person name="Submissions S."/>
        </authorList>
    </citation>
    <scope>NUCLEOTIDE SEQUENCE [LARGE SCALE GENOMIC DNA]</scope>
    <source>
        <strain evidence="2 3">DSM 29073</strain>
    </source>
</reference>
<evidence type="ECO:0000313" key="3">
    <source>
        <dbReference type="Proteomes" id="UP000236725"/>
    </source>
</evidence>
<feature type="chain" id="PRO_5034816293" description="DUF4843 domain-containing protein" evidence="1">
    <location>
        <begin position="20"/>
        <end position="251"/>
    </location>
</feature>
<evidence type="ECO:0008006" key="4">
    <source>
        <dbReference type="Google" id="ProtNLM"/>
    </source>
</evidence>
<dbReference type="PROSITE" id="PS51257">
    <property type="entry name" value="PROKAR_LIPOPROTEIN"/>
    <property type="match status" value="1"/>
</dbReference>